<dbReference type="Proteomes" id="UP000037460">
    <property type="component" value="Unassembled WGS sequence"/>
</dbReference>
<gene>
    <name evidence="6" type="ORF">Ctob_003648</name>
</gene>
<evidence type="ECO:0000313" key="7">
    <source>
        <dbReference type="Proteomes" id="UP000037460"/>
    </source>
</evidence>
<evidence type="ECO:0000256" key="1">
    <source>
        <dbReference type="ARBA" id="ARBA00022679"/>
    </source>
</evidence>
<name>A0A0M0JAS5_9EUKA</name>
<dbReference type="SMART" id="SM00119">
    <property type="entry name" value="HECTc"/>
    <property type="match status" value="1"/>
</dbReference>
<dbReference type="InterPro" id="IPR035983">
    <property type="entry name" value="Hect_E3_ubiquitin_ligase"/>
</dbReference>
<dbReference type="PANTHER" id="PTHR45670:SF1">
    <property type="entry name" value="E3 UBIQUITIN-PROTEIN LIGASE HECTD1"/>
    <property type="match status" value="1"/>
</dbReference>
<evidence type="ECO:0000256" key="4">
    <source>
        <dbReference type="SAM" id="MobiDB-lite"/>
    </source>
</evidence>
<sequence>MGPCRALRSPRPPVDRTAQSSIGQRLWADVYSISYQPLREEDRARVMASEGGEGTAPPSSSLAADGVPAAAASAAGGKGWSLKVLPHEREPLLALLAAEPPALATEGGSAAPLLQLLWTLTKLDAHGAALYERAGMGAASGAPPPAAHVSAFVNRKLNAKLQRQLADPLALCARALPSWCASLASGCPELFAFEARRLLLQSTAFGLSRALQRLQQHSQEGAAAPNDASASERGAELRLGRLPRQKVRISRSRVVDSALKVIDLYAAQKASLEVEYFGEAGTGLGPTLEFYTLVSRELRRSELRLWVDESASAASAKEVSDMDKIKTGDEEASYVYAACGLYPRPIAQGADGSGVPARTLQLFGFMGKFVAKAMLDNRLVDLPFCQTFYKQLLGEPLSLADLAEVNPSLASQLQKLQRLAHQRTALLRGGAKPSDASVKALKLDGVEVGDLGLDLTLPGAPEIELCPDGGARDVTLDNVGEYVQRVLDVYLVEAVLAQIKAFREGFSAVFPIEHLSAFAPSELDCVLNGSKEAWEVSTIVEYLKFDHGYTRASKAIGFLLEILCEMSPGEVATFLKFVTGSPRLPVGGLARLNPRLTIVQKRPEDGISPDAYLPSVMTCANYVKLPDYSSKVVMKQRLFTAINEGQGAFYLS</sequence>
<evidence type="ECO:0000259" key="5">
    <source>
        <dbReference type="PROSITE" id="PS50237"/>
    </source>
</evidence>
<dbReference type="Gene3D" id="3.90.1750.10">
    <property type="entry name" value="Hect, E3 ligase catalytic domains"/>
    <property type="match status" value="1"/>
</dbReference>
<evidence type="ECO:0000256" key="3">
    <source>
        <dbReference type="PROSITE-ProRule" id="PRU00104"/>
    </source>
</evidence>
<dbReference type="InterPro" id="IPR045322">
    <property type="entry name" value="HECTD1/TRIP12-like"/>
</dbReference>
<reference evidence="7" key="1">
    <citation type="journal article" date="2015" name="PLoS Genet.">
        <title>Genome Sequence and Transcriptome Analyses of Chrysochromulina tobin: Metabolic Tools for Enhanced Algal Fitness in the Prominent Order Prymnesiales (Haptophyceae).</title>
        <authorList>
            <person name="Hovde B.T."/>
            <person name="Deodato C.R."/>
            <person name="Hunsperger H.M."/>
            <person name="Ryken S.A."/>
            <person name="Yost W."/>
            <person name="Jha R.K."/>
            <person name="Patterson J."/>
            <person name="Monnat R.J. Jr."/>
            <person name="Barlow S.B."/>
            <person name="Starkenburg S.R."/>
            <person name="Cattolico R.A."/>
        </authorList>
    </citation>
    <scope>NUCLEOTIDE SEQUENCE</scope>
    <source>
        <strain evidence="7">CCMP291</strain>
    </source>
</reference>
<dbReference type="GO" id="GO:0061630">
    <property type="term" value="F:ubiquitin protein ligase activity"/>
    <property type="evidence" value="ECO:0007669"/>
    <property type="project" value="InterPro"/>
</dbReference>
<keyword evidence="7" id="KW-1185">Reference proteome</keyword>
<feature type="active site" description="Glycyl thioester intermediate" evidence="3">
    <location>
        <position position="619"/>
    </location>
</feature>
<protein>
    <submittedName>
        <fullName evidence="6">E3 ubiquitin-protein ligase upl3</fullName>
    </submittedName>
</protein>
<evidence type="ECO:0000256" key="2">
    <source>
        <dbReference type="ARBA" id="ARBA00022786"/>
    </source>
</evidence>
<dbReference type="InterPro" id="IPR000569">
    <property type="entry name" value="HECT_dom"/>
</dbReference>
<comment type="caution">
    <text evidence="6">The sequence shown here is derived from an EMBL/GenBank/DDBJ whole genome shotgun (WGS) entry which is preliminary data.</text>
</comment>
<dbReference type="OrthoDB" id="271273at2759"/>
<dbReference type="Gene3D" id="3.30.2410.10">
    <property type="entry name" value="Hect, E3 ligase catalytic domain"/>
    <property type="match status" value="1"/>
</dbReference>
<evidence type="ECO:0000313" key="6">
    <source>
        <dbReference type="EMBL" id="KOO23585.1"/>
    </source>
</evidence>
<feature type="domain" description="HECT" evidence="5">
    <location>
        <begin position="269"/>
        <end position="652"/>
    </location>
</feature>
<dbReference type="EMBL" id="JWZX01003177">
    <property type="protein sequence ID" value="KOO23585.1"/>
    <property type="molecule type" value="Genomic_DNA"/>
</dbReference>
<dbReference type="CDD" id="cd00078">
    <property type="entry name" value="HECTc"/>
    <property type="match status" value="1"/>
</dbReference>
<feature type="region of interest" description="Disordered" evidence="4">
    <location>
        <begin position="1"/>
        <end position="21"/>
    </location>
</feature>
<dbReference type="Pfam" id="PF00632">
    <property type="entry name" value="HECT"/>
    <property type="match status" value="1"/>
</dbReference>
<dbReference type="GO" id="GO:0043161">
    <property type="term" value="P:proteasome-mediated ubiquitin-dependent protein catabolic process"/>
    <property type="evidence" value="ECO:0007669"/>
    <property type="project" value="TreeGrafter"/>
</dbReference>
<proteinExistence type="predicted"/>
<dbReference type="SUPFAM" id="SSF56204">
    <property type="entry name" value="Hect, E3 ligase catalytic domain"/>
    <property type="match status" value="1"/>
</dbReference>
<accession>A0A0M0JAS5</accession>
<dbReference type="GO" id="GO:0000209">
    <property type="term" value="P:protein polyubiquitination"/>
    <property type="evidence" value="ECO:0007669"/>
    <property type="project" value="TreeGrafter"/>
</dbReference>
<dbReference type="PROSITE" id="PS50237">
    <property type="entry name" value="HECT"/>
    <property type="match status" value="1"/>
</dbReference>
<keyword evidence="1" id="KW-0808">Transferase</keyword>
<feature type="region of interest" description="Disordered" evidence="4">
    <location>
        <begin position="44"/>
        <end position="65"/>
    </location>
</feature>
<organism evidence="6 7">
    <name type="scientific">Chrysochromulina tobinii</name>
    <dbReference type="NCBI Taxonomy" id="1460289"/>
    <lineage>
        <taxon>Eukaryota</taxon>
        <taxon>Haptista</taxon>
        <taxon>Haptophyta</taxon>
        <taxon>Prymnesiophyceae</taxon>
        <taxon>Prymnesiales</taxon>
        <taxon>Chrysochromulinaceae</taxon>
        <taxon>Chrysochromulina</taxon>
    </lineage>
</organism>
<dbReference type="PANTHER" id="PTHR45670">
    <property type="entry name" value="E3 UBIQUITIN-PROTEIN LIGASE TRIP12"/>
    <property type="match status" value="1"/>
</dbReference>
<keyword evidence="2 3" id="KW-0833">Ubl conjugation pathway</keyword>
<dbReference type="AlphaFoldDB" id="A0A0M0JAS5"/>